<dbReference type="Proteomes" id="UP000652761">
    <property type="component" value="Unassembled WGS sequence"/>
</dbReference>
<proteinExistence type="predicted"/>
<organism evidence="1 2">
    <name type="scientific">Colocasia esculenta</name>
    <name type="common">Wild taro</name>
    <name type="synonym">Arum esculentum</name>
    <dbReference type="NCBI Taxonomy" id="4460"/>
    <lineage>
        <taxon>Eukaryota</taxon>
        <taxon>Viridiplantae</taxon>
        <taxon>Streptophyta</taxon>
        <taxon>Embryophyta</taxon>
        <taxon>Tracheophyta</taxon>
        <taxon>Spermatophyta</taxon>
        <taxon>Magnoliopsida</taxon>
        <taxon>Liliopsida</taxon>
        <taxon>Araceae</taxon>
        <taxon>Aroideae</taxon>
        <taxon>Colocasieae</taxon>
        <taxon>Colocasia</taxon>
    </lineage>
</organism>
<protein>
    <submittedName>
        <fullName evidence="1">Uncharacterized protein</fullName>
    </submittedName>
</protein>
<comment type="caution">
    <text evidence="1">The sequence shown here is derived from an EMBL/GenBank/DDBJ whole genome shotgun (WGS) entry which is preliminary data.</text>
</comment>
<evidence type="ECO:0000313" key="1">
    <source>
        <dbReference type="EMBL" id="MQM01870.1"/>
    </source>
</evidence>
<accession>A0A843WG24</accession>
<dbReference type="EMBL" id="NMUH01002748">
    <property type="protein sequence ID" value="MQM01870.1"/>
    <property type="molecule type" value="Genomic_DNA"/>
</dbReference>
<name>A0A843WG24_COLES</name>
<dbReference type="AlphaFoldDB" id="A0A843WG24"/>
<keyword evidence="2" id="KW-1185">Reference proteome</keyword>
<evidence type="ECO:0000313" key="2">
    <source>
        <dbReference type="Proteomes" id="UP000652761"/>
    </source>
</evidence>
<gene>
    <name evidence="1" type="ORF">Taro_034628</name>
</gene>
<sequence>MGQLIRTRNLKKSGFTLIANVWSKVSMAEGSLIMGDTHSTEAPSIQEVETKVGDIERRLYQSIRSTLPVYQVDSTSLSGRLYQSTRSTPDEVEHTKTILVEEAYVVREHGESVPEPLGHSEDIAVEDVPAQGEPVDATYEDRFVEGIVKDEFGDDANTYQHTEIPAMHKEPAMDDAVRKKAVHEKLPRLTRRSHNKPKKMKICVHLEPILARLDAQGELICSLQTDLASVLHNHHSQNLVLREVISELEGTKIELSSLSAMMTDLTQLVRTQGHLYREQKMSLGHQGLQNRQKLLLVHQGHRFRQKKWLSH</sequence>
<reference evidence="1" key="1">
    <citation type="submission" date="2017-07" db="EMBL/GenBank/DDBJ databases">
        <title>Taro Niue Genome Assembly and Annotation.</title>
        <authorList>
            <person name="Atibalentja N."/>
            <person name="Keating K."/>
            <person name="Fields C.J."/>
        </authorList>
    </citation>
    <scope>NUCLEOTIDE SEQUENCE</scope>
    <source>
        <strain evidence="1">Niue_2</strain>
        <tissue evidence="1">Leaf</tissue>
    </source>
</reference>